<evidence type="ECO:0000313" key="2">
    <source>
        <dbReference type="Proteomes" id="UP000234345"/>
    </source>
</evidence>
<dbReference type="RefSeq" id="WP_017170433.1">
    <property type="nucleotide sequence ID" value="NZ_OCZC01000056.1"/>
</dbReference>
<evidence type="ECO:0000313" key="1">
    <source>
        <dbReference type="EMBL" id="SOO23683.1"/>
    </source>
</evidence>
<accession>A0A7Z7NGG0</accession>
<protein>
    <submittedName>
        <fullName evidence="1">Uncharacterized protein</fullName>
    </submittedName>
</protein>
<dbReference type="EMBL" id="OCZC01000056">
    <property type="protein sequence ID" value="SOO23683.1"/>
    <property type="molecule type" value="Genomic_DNA"/>
</dbReference>
<name>A0A7Z7NGG0_XANCH</name>
<proteinExistence type="predicted"/>
<sequence>MQNDDDLEEVLETAEHLPVEMWEPELVTEITGELVFDGEKLVVVED</sequence>
<comment type="caution">
    <text evidence="1">The sequence shown here is derived from an EMBL/GenBank/DDBJ whole genome shotgun (WGS) entry which is preliminary data.</text>
</comment>
<organism evidence="1 2">
    <name type="scientific">Xanthomonas campestris pv. phaseoli</name>
    <dbReference type="NCBI Taxonomy" id="317013"/>
    <lineage>
        <taxon>Bacteria</taxon>
        <taxon>Pseudomonadati</taxon>
        <taxon>Pseudomonadota</taxon>
        <taxon>Gammaproteobacteria</taxon>
        <taxon>Lysobacterales</taxon>
        <taxon>Lysobacteraceae</taxon>
        <taxon>Xanthomonas</taxon>
    </lineage>
</organism>
<dbReference type="AlphaFoldDB" id="A0A7Z7NGG0"/>
<reference evidence="1 2" key="1">
    <citation type="submission" date="2017-10" db="EMBL/GenBank/DDBJ databases">
        <authorList>
            <person name="Regsiter A."/>
            <person name="William W."/>
        </authorList>
    </citation>
    <scope>NUCLEOTIDE SEQUENCE [LARGE SCALE GENOMIC DNA]</scope>
    <source>
        <strain evidence="1 2">CFBP6991</strain>
    </source>
</reference>
<gene>
    <name evidence="1" type="ORF">XFF6991_30003</name>
</gene>
<dbReference type="Proteomes" id="UP000234345">
    <property type="component" value="Unassembled WGS sequence"/>
</dbReference>